<dbReference type="Proteomes" id="UP000515679">
    <property type="component" value="Chromosome"/>
</dbReference>
<name>A0A7G5C3F3_9BACL</name>
<dbReference type="RefSeq" id="WP_182299976.1">
    <property type="nucleotide sequence ID" value="NZ_CP041969.1"/>
</dbReference>
<reference evidence="1 2" key="1">
    <citation type="submission" date="2019-07" db="EMBL/GenBank/DDBJ databases">
        <authorList>
            <person name="Kim J.K."/>
            <person name="Cheong H.-M."/>
            <person name="Choi Y."/>
            <person name="Hwang K.J."/>
            <person name="Lee S."/>
            <person name="Choi C."/>
        </authorList>
    </citation>
    <scope>NUCLEOTIDE SEQUENCE [LARGE SCALE GENOMIC DNA]</scope>
    <source>
        <strain evidence="1 2">KS 22</strain>
    </source>
</reference>
<proteinExistence type="predicted"/>
<dbReference type="EMBL" id="CP041969">
    <property type="protein sequence ID" value="QMV43737.1"/>
    <property type="molecule type" value="Genomic_DNA"/>
</dbReference>
<dbReference type="KEGG" id="cchl:FPL14_23115"/>
<dbReference type="AlphaFoldDB" id="A0A7G5C3F3"/>
<sequence length="92" mass="9653">MSDAELLAKVKAGLGLSGTHNDVTLTVKTIAVKEFMLNAGVSQAQIESSLGIASLTLGVSDLWNIAPGEVKFSDAFLYILMPQLMAVSMPDA</sequence>
<evidence type="ECO:0000313" key="1">
    <source>
        <dbReference type="EMBL" id="QMV43737.1"/>
    </source>
</evidence>
<protein>
    <submittedName>
        <fullName evidence="1">Phage gp6-like head-tail connector protein</fullName>
    </submittedName>
</protein>
<keyword evidence="2" id="KW-1185">Reference proteome</keyword>
<organism evidence="1 2">
    <name type="scientific">Cohnella cholangitidis</name>
    <dbReference type="NCBI Taxonomy" id="2598458"/>
    <lineage>
        <taxon>Bacteria</taxon>
        <taxon>Bacillati</taxon>
        <taxon>Bacillota</taxon>
        <taxon>Bacilli</taxon>
        <taxon>Bacillales</taxon>
        <taxon>Paenibacillaceae</taxon>
        <taxon>Cohnella</taxon>
    </lineage>
</organism>
<evidence type="ECO:0000313" key="2">
    <source>
        <dbReference type="Proteomes" id="UP000515679"/>
    </source>
</evidence>
<accession>A0A7G5C3F3</accession>
<gene>
    <name evidence="1" type="ORF">FPL14_23115</name>
</gene>